<evidence type="ECO:0000313" key="2">
    <source>
        <dbReference type="Proteomes" id="UP000499080"/>
    </source>
</evidence>
<dbReference type="Proteomes" id="UP000499080">
    <property type="component" value="Unassembled WGS sequence"/>
</dbReference>
<proteinExistence type="predicted"/>
<keyword evidence="2" id="KW-1185">Reference proteome</keyword>
<dbReference type="EMBL" id="BGPR01025416">
    <property type="protein sequence ID" value="GBN94299.1"/>
    <property type="molecule type" value="Genomic_DNA"/>
</dbReference>
<reference evidence="1 2" key="1">
    <citation type="journal article" date="2019" name="Sci. Rep.">
        <title>Orb-weaving spider Araneus ventricosus genome elucidates the spidroin gene catalogue.</title>
        <authorList>
            <person name="Kono N."/>
            <person name="Nakamura H."/>
            <person name="Ohtoshi R."/>
            <person name="Moran D.A.P."/>
            <person name="Shinohara A."/>
            <person name="Yoshida Y."/>
            <person name="Fujiwara M."/>
            <person name="Mori M."/>
            <person name="Tomita M."/>
            <person name="Arakawa K."/>
        </authorList>
    </citation>
    <scope>NUCLEOTIDE SEQUENCE [LARGE SCALE GENOMIC DNA]</scope>
</reference>
<dbReference type="AlphaFoldDB" id="A0A4Y2T4E5"/>
<organism evidence="1 2">
    <name type="scientific">Araneus ventricosus</name>
    <name type="common">Orbweaver spider</name>
    <name type="synonym">Epeira ventricosa</name>
    <dbReference type="NCBI Taxonomy" id="182803"/>
    <lineage>
        <taxon>Eukaryota</taxon>
        <taxon>Metazoa</taxon>
        <taxon>Ecdysozoa</taxon>
        <taxon>Arthropoda</taxon>
        <taxon>Chelicerata</taxon>
        <taxon>Arachnida</taxon>
        <taxon>Araneae</taxon>
        <taxon>Araneomorphae</taxon>
        <taxon>Entelegynae</taxon>
        <taxon>Araneoidea</taxon>
        <taxon>Araneidae</taxon>
        <taxon>Araneus</taxon>
    </lineage>
</organism>
<gene>
    <name evidence="1" type="ORF">AVEN_252975_1</name>
</gene>
<evidence type="ECO:0000313" key="1">
    <source>
        <dbReference type="EMBL" id="GBN94299.1"/>
    </source>
</evidence>
<sequence>MNSLTGSYTRTDHLELTAKLHKPRDFQYWSDDETKSAPVAHSQIFQIASLIDLFLTISSPNVDLCGFRTHNPPVFHSYTRPPLPSNSYKIFCEIAF</sequence>
<accession>A0A4Y2T4E5</accession>
<name>A0A4Y2T4E5_ARAVE</name>
<protein>
    <submittedName>
        <fullName evidence="1">Uncharacterized protein</fullName>
    </submittedName>
</protein>
<comment type="caution">
    <text evidence="1">The sequence shown here is derived from an EMBL/GenBank/DDBJ whole genome shotgun (WGS) entry which is preliminary data.</text>
</comment>